<dbReference type="SUPFAM" id="SSF82109">
    <property type="entry name" value="MIR domain"/>
    <property type="match status" value="1"/>
</dbReference>
<feature type="domain" description="MIR" evidence="2">
    <location>
        <begin position="131"/>
        <end position="186"/>
    </location>
</feature>
<evidence type="ECO:0000313" key="4">
    <source>
        <dbReference type="Proteomes" id="UP000789570"/>
    </source>
</evidence>
<dbReference type="OrthoDB" id="2334268at2759"/>
<dbReference type="PROSITE" id="PS50919">
    <property type="entry name" value="MIR"/>
    <property type="match status" value="1"/>
</dbReference>
<keyword evidence="4" id="KW-1185">Reference proteome</keyword>
<accession>A0A9N9FM94</accession>
<dbReference type="CDD" id="cd23263">
    <property type="entry name" value="beta-trefoil_MIR"/>
    <property type="match status" value="1"/>
</dbReference>
<evidence type="ECO:0000259" key="2">
    <source>
        <dbReference type="PROSITE" id="PS50919"/>
    </source>
</evidence>
<sequence length="309" mass="35818">MSLTKYDGNIHPDEWLKDIQNYCNFHLKQSSFVWYFIIPLVDATIKLPTGIDGIEKLRKALKDDISFTIFKNANKRKLQLLQYIPEREGGETLKFISNFRKLCYNAESKKEKINSTNELIKEFEEIVMEESNLIRHNSIVALRHVATGKYLSSIGSLNYTTGSNSQMVFASNLVLDRNGLWTILTNNSHFSNPELASYTNNTTISILHKNSNLYLGFYSYEAKSPSTGHTEVCCTKYKYNWNLRNCKLEDSKEYLRSNDIINLSNNSLLFLRSHEFQFTINNDTFQEVVCHNERLGGNDEWCIELVKQN</sequence>
<dbReference type="EMBL" id="CAJVPQ010001331">
    <property type="protein sequence ID" value="CAG8546287.1"/>
    <property type="molecule type" value="Genomic_DNA"/>
</dbReference>
<gene>
    <name evidence="3" type="ORF">FCALED_LOCUS5891</name>
</gene>
<protein>
    <submittedName>
        <fullName evidence="3">12693_t:CDS:1</fullName>
    </submittedName>
</protein>
<evidence type="ECO:0000256" key="1">
    <source>
        <dbReference type="ARBA" id="ARBA00022737"/>
    </source>
</evidence>
<dbReference type="Gene3D" id="2.80.10.50">
    <property type="match status" value="1"/>
</dbReference>
<dbReference type="Proteomes" id="UP000789570">
    <property type="component" value="Unassembled WGS sequence"/>
</dbReference>
<organism evidence="3 4">
    <name type="scientific">Funneliformis caledonium</name>
    <dbReference type="NCBI Taxonomy" id="1117310"/>
    <lineage>
        <taxon>Eukaryota</taxon>
        <taxon>Fungi</taxon>
        <taxon>Fungi incertae sedis</taxon>
        <taxon>Mucoromycota</taxon>
        <taxon>Glomeromycotina</taxon>
        <taxon>Glomeromycetes</taxon>
        <taxon>Glomerales</taxon>
        <taxon>Glomeraceae</taxon>
        <taxon>Funneliformis</taxon>
    </lineage>
</organism>
<keyword evidence="1" id="KW-0677">Repeat</keyword>
<evidence type="ECO:0000313" key="3">
    <source>
        <dbReference type="EMBL" id="CAG8546287.1"/>
    </source>
</evidence>
<comment type="caution">
    <text evidence="3">The sequence shown here is derived from an EMBL/GenBank/DDBJ whole genome shotgun (WGS) entry which is preliminary data.</text>
</comment>
<dbReference type="AlphaFoldDB" id="A0A9N9FM94"/>
<dbReference type="InterPro" id="IPR036300">
    <property type="entry name" value="MIR_dom_sf"/>
</dbReference>
<reference evidence="3" key="1">
    <citation type="submission" date="2021-06" db="EMBL/GenBank/DDBJ databases">
        <authorList>
            <person name="Kallberg Y."/>
            <person name="Tangrot J."/>
            <person name="Rosling A."/>
        </authorList>
    </citation>
    <scope>NUCLEOTIDE SEQUENCE</scope>
    <source>
        <strain evidence="3">UK204</strain>
    </source>
</reference>
<proteinExistence type="predicted"/>
<name>A0A9N9FM94_9GLOM</name>
<dbReference type="InterPro" id="IPR016093">
    <property type="entry name" value="MIR_motif"/>
</dbReference>